<evidence type="ECO:0000256" key="2">
    <source>
        <dbReference type="ARBA" id="ARBA00005268"/>
    </source>
</evidence>
<dbReference type="AlphaFoldDB" id="A0A938Y2V4"/>
<dbReference type="Pfam" id="PF03649">
    <property type="entry name" value="UPF0014"/>
    <property type="match status" value="1"/>
</dbReference>
<dbReference type="Proteomes" id="UP000717624">
    <property type="component" value="Unassembled WGS sequence"/>
</dbReference>
<evidence type="ECO:0000256" key="3">
    <source>
        <dbReference type="ARBA" id="ARBA00022692"/>
    </source>
</evidence>
<dbReference type="InterPro" id="IPR005226">
    <property type="entry name" value="UPF0014_fam"/>
</dbReference>
<evidence type="ECO:0000256" key="6">
    <source>
        <dbReference type="SAM" id="Phobius"/>
    </source>
</evidence>
<dbReference type="RefSeq" id="WP_204519815.1">
    <property type="nucleotide sequence ID" value="NZ_BAABIN010000018.1"/>
</dbReference>
<sequence>MASLTIWFSALFIIIPLLFSARQKLALEKEIAVSALRCAIQLFLIGYVLQYIFASNHPVLIALLLLMMLLVATWNAARRGAGIPGIHWRIASAMIFSELVTMSLLIGTGSIKLTPQYLVPLSGMILGNAMVVSGLFLSQLKREVNSSRGEIETLLSLGATRRQAIQPVIKRVIKASMIPTFDTMKTMGLVQLPGTMTGMIIAGASPVDAVKYQIMIMFSLAAAATLSAMVLALLCYSLWYTPEGYLREQEQ</sequence>
<keyword evidence="4 6" id="KW-1133">Transmembrane helix</keyword>
<keyword evidence="5 6" id="KW-0472">Membrane</keyword>
<comment type="subcellular location">
    <subcellularLocation>
        <location evidence="1">Membrane</location>
        <topology evidence="1">Multi-pass membrane protein</topology>
    </subcellularLocation>
</comment>
<protein>
    <submittedName>
        <fullName evidence="7">ABC transport system permease protein</fullName>
    </submittedName>
</protein>
<dbReference type="PANTHER" id="PTHR30028">
    <property type="entry name" value="UPF0014 INNER MEMBRANE PROTEIN YBBM-RELATED"/>
    <property type="match status" value="1"/>
</dbReference>
<comment type="similarity">
    <text evidence="2">Belongs to the UPF0014 family.</text>
</comment>
<feature type="transmembrane region" description="Helical" evidence="6">
    <location>
        <begin position="117"/>
        <end position="138"/>
    </location>
</feature>
<dbReference type="GO" id="GO:0005886">
    <property type="term" value="C:plasma membrane"/>
    <property type="evidence" value="ECO:0007669"/>
    <property type="project" value="TreeGrafter"/>
</dbReference>
<feature type="transmembrane region" description="Helical" evidence="6">
    <location>
        <begin position="6"/>
        <end position="22"/>
    </location>
</feature>
<name>A0A938Y2V4_9BACL</name>
<dbReference type="EMBL" id="JAFBEB010000020">
    <property type="protein sequence ID" value="MBM7592138.1"/>
    <property type="molecule type" value="Genomic_DNA"/>
</dbReference>
<evidence type="ECO:0000313" key="8">
    <source>
        <dbReference type="Proteomes" id="UP000717624"/>
    </source>
</evidence>
<gene>
    <name evidence="7" type="ORF">JOD01_003794</name>
</gene>
<keyword evidence="8" id="KW-1185">Reference proteome</keyword>
<proteinExistence type="inferred from homology"/>
<feature type="transmembrane region" description="Helical" evidence="6">
    <location>
        <begin position="89"/>
        <end position="111"/>
    </location>
</feature>
<feature type="transmembrane region" description="Helical" evidence="6">
    <location>
        <begin position="214"/>
        <end position="239"/>
    </location>
</feature>
<evidence type="ECO:0000256" key="5">
    <source>
        <dbReference type="ARBA" id="ARBA00023136"/>
    </source>
</evidence>
<keyword evidence="3 6" id="KW-0812">Transmembrane</keyword>
<evidence type="ECO:0000256" key="1">
    <source>
        <dbReference type="ARBA" id="ARBA00004141"/>
    </source>
</evidence>
<feature type="transmembrane region" description="Helical" evidence="6">
    <location>
        <begin position="59"/>
        <end position="77"/>
    </location>
</feature>
<evidence type="ECO:0000256" key="4">
    <source>
        <dbReference type="ARBA" id="ARBA00022989"/>
    </source>
</evidence>
<evidence type="ECO:0000313" key="7">
    <source>
        <dbReference type="EMBL" id="MBM7592138.1"/>
    </source>
</evidence>
<reference evidence="7" key="1">
    <citation type="submission" date="2021-01" db="EMBL/GenBank/DDBJ databases">
        <title>Genomic Encyclopedia of Type Strains, Phase IV (KMG-IV): sequencing the most valuable type-strain genomes for metagenomic binning, comparative biology and taxonomic classification.</title>
        <authorList>
            <person name="Goeker M."/>
        </authorList>
    </citation>
    <scope>NUCLEOTIDE SEQUENCE</scope>
    <source>
        <strain evidence="7">DSM 25523</strain>
    </source>
</reference>
<comment type="caution">
    <text evidence="7">The sequence shown here is derived from an EMBL/GenBank/DDBJ whole genome shotgun (WGS) entry which is preliminary data.</text>
</comment>
<dbReference type="PANTHER" id="PTHR30028:SF0">
    <property type="entry name" value="PROTEIN ALUMINUM SENSITIVE 3"/>
    <property type="match status" value="1"/>
</dbReference>
<feature type="transmembrane region" description="Helical" evidence="6">
    <location>
        <begin position="34"/>
        <end position="53"/>
    </location>
</feature>
<organism evidence="7 8">
    <name type="scientific">Brevibacillus fulvus</name>
    <dbReference type="NCBI Taxonomy" id="1125967"/>
    <lineage>
        <taxon>Bacteria</taxon>
        <taxon>Bacillati</taxon>
        <taxon>Bacillota</taxon>
        <taxon>Bacilli</taxon>
        <taxon>Bacillales</taxon>
        <taxon>Paenibacillaceae</taxon>
        <taxon>Brevibacillus</taxon>
    </lineage>
</organism>
<accession>A0A938Y2V4</accession>